<dbReference type="CDD" id="cd07177">
    <property type="entry name" value="terB_like"/>
    <property type="match status" value="1"/>
</dbReference>
<dbReference type="KEGG" id="anp:FK178_13585"/>
<dbReference type="AlphaFoldDB" id="A0A5B8YL90"/>
<dbReference type="InterPro" id="IPR029024">
    <property type="entry name" value="TerB-like"/>
</dbReference>
<protein>
    <submittedName>
        <fullName evidence="1">TerB family tellurite resistance protein</fullName>
    </submittedName>
</protein>
<sequence>MSFSDLYGSGEHVRNLGHFAAIVNMAAIDGEISQREEKLLRRFASKLDISDEEYIKVVDNPNAYPIHPPNSYERRLSTLHDLFVIIFANHEMDEDEAHLLKRYAIGLGFSQEQSEKIITRSIQIFSGELDFEDYKYLLTR</sequence>
<reference evidence="1 2" key="1">
    <citation type="submission" date="2019-08" db="EMBL/GenBank/DDBJ databases">
        <title>Antarcticibacterium arcticum sp. nov., a bacterium isolated from marine sediment of the Canadian Beaufort Sea.</title>
        <authorList>
            <person name="Lee Y.M."/>
            <person name="Baek K."/>
            <person name="Lee D.-H."/>
            <person name="Shin S.C."/>
            <person name="Jin Y.K."/>
            <person name="Park Y."/>
        </authorList>
    </citation>
    <scope>NUCLEOTIDE SEQUENCE [LARGE SCALE GENOMIC DNA]</scope>
    <source>
        <strain evidence="1 2">PAMC 28998</strain>
    </source>
</reference>
<gene>
    <name evidence="1" type="ORF">FK178_13585</name>
</gene>
<organism evidence="1 2">
    <name type="scientific">Antarcticibacterium arcticum</name>
    <dbReference type="NCBI Taxonomy" id="2585771"/>
    <lineage>
        <taxon>Bacteria</taxon>
        <taxon>Pseudomonadati</taxon>
        <taxon>Bacteroidota</taxon>
        <taxon>Flavobacteriia</taxon>
        <taxon>Flavobacteriales</taxon>
        <taxon>Flavobacteriaceae</taxon>
        <taxon>Antarcticibacterium</taxon>
    </lineage>
</organism>
<name>A0A5B8YL90_9FLAO</name>
<dbReference type="OrthoDB" id="981083at2"/>
<accession>A0A5B8YL90</accession>
<dbReference type="RefSeq" id="WP_146836320.1">
    <property type="nucleotide sequence ID" value="NZ_CP042476.1"/>
</dbReference>
<dbReference type="EMBL" id="CP042476">
    <property type="protein sequence ID" value="QED38682.1"/>
    <property type="molecule type" value="Genomic_DNA"/>
</dbReference>
<proteinExistence type="predicted"/>
<keyword evidence="2" id="KW-1185">Reference proteome</keyword>
<dbReference type="Gene3D" id="1.10.3680.10">
    <property type="entry name" value="TerB-like"/>
    <property type="match status" value="1"/>
</dbReference>
<evidence type="ECO:0000313" key="2">
    <source>
        <dbReference type="Proteomes" id="UP000321954"/>
    </source>
</evidence>
<dbReference type="SUPFAM" id="SSF158682">
    <property type="entry name" value="TerB-like"/>
    <property type="match status" value="1"/>
</dbReference>
<evidence type="ECO:0000313" key="1">
    <source>
        <dbReference type="EMBL" id="QED38682.1"/>
    </source>
</evidence>
<dbReference type="Proteomes" id="UP000321954">
    <property type="component" value="Chromosome"/>
</dbReference>